<dbReference type="InterPro" id="IPR050466">
    <property type="entry name" value="Carboxylest/Gibb_receptor"/>
</dbReference>
<dbReference type="InterPro" id="IPR013094">
    <property type="entry name" value="AB_hydrolase_3"/>
</dbReference>
<evidence type="ECO:0000259" key="3">
    <source>
        <dbReference type="Pfam" id="PF07859"/>
    </source>
</evidence>
<accession>A0A834G568</accession>
<evidence type="ECO:0000256" key="1">
    <source>
        <dbReference type="ARBA" id="ARBA00010515"/>
    </source>
</evidence>
<dbReference type="GO" id="GO:0016787">
    <property type="term" value="F:hydrolase activity"/>
    <property type="evidence" value="ECO:0007669"/>
    <property type="project" value="InterPro"/>
</dbReference>
<dbReference type="PANTHER" id="PTHR23024:SF467">
    <property type="entry name" value="CARBOXYLESTERASE 12-RELATED"/>
    <property type="match status" value="1"/>
</dbReference>
<dbReference type="Gene3D" id="3.40.50.1820">
    <property type="entry name" value="alpha/beta hydrolase"/>
    <property type="match status" value="1"/>
</dbReference>
<organism evidence="4 5">
    <name type="scientific">Rhododendron simsii</name>
    <name type="common">Sims's rhododendron</name>
    <dbReference type="NCBI Taxonomy" id="118357"/>
    <lineage>
        <taxon>Eukaryota</taxon>
        <taxon>Viridiplantae</taxon>
        <taxon>Streptophyta</taxon>
        <taxon>Embryophyta</taxon>
        <taxon>Tracheophyta</taxon>
        <taxon>Spermatophyta</taxon>
        <taxon>Magnoliopsida</taxon>
        <taxon>eudicotyledons</taxon>
        <taxon>Gunneridae</taxon>
        <taxon>Pentapetalae</taxon>
        <taxon>asterids</taxon>
        <taxon>Ericales</taxon>
        <taxon>Ericaceae</taxon>
        <taxon>Ericoideae</taxon>
        <taxon>Rhodoreae</taxon>
        <taxon>Rhododendron</taxon>
    </lineage>
</organism>
<dbReference type="PROSITE" id="PS01174">
    <property type="entry name" value="LIPASE_GDXG_SER"/>
    <property type="match status" value="1"/>
</dbReference>
<dbReference type="InterPro" id="IPR029058">
    <property type="entry name" value="AB_hydrolase_fold"/>
</dbReference>
<comment type="caution">
    <text evidence="4">The sequence shown here is derived from an EMBL/GenBank/DDBJ whole genome shotgun (WGS) entry which is preliminary data.</text>
</comment>
<feature type="active site" evidence="2">
    <location>
        <position position="166"/>
    </location>
</feature>
<evidence type="ECO:0000256" key="2">
    <source>
        <dbReference type="PROSITE-ProRule" id="PRU10038"/>
    </source>
</evidence>
<dbReference type="SUPFAM" id="SSF53474">
    <property type="entry name" value="alpha/beta-Hydrolases"/>
    <property type="match status" value="1"/>
</dbReference>
<dbReference type="OrthoDB" id="408631at2759"/>
<feature type="domain" description="Alpha/beta hydrolase fold-3" evidence="3">
    <location>
        <begin position="78"/>
        <end position="297"/>
    </location>
</feature>
<dbReference type="Proteomes" id="UP000626092">
    <property type="component" value="Unassembled WGS sequence"/>
</dbReference>
<dbReference type="AlphaFoldDB" id="A0A834G568"/>
<dbReference type="EMBL" id="WJXA01000011">
    <property type="protein sequence ID" value="KAF7126416.1"/>
    <property type="molecule type" value="Genomic_DNA"/>
</dbReference>
<proteinExistence type="inferred from homology"/>
<sequence length="318" mass="34820">MSSTTNNEVTHDFPPLGIRAFKDGTVERLKGAEIVPPSTDPITGIRSKDVVIDPQTGLSARIYSPKTANPTHKKLPLLIYFHGGGFCIETAFSPTYHNYLNSLAAEANAVIVSVDYRRAPEYPLPIAYDDSWTAIKWVASHSERGGDEVWLNDYVDWDELFFAGDSAGANIAHNMAVRVGLEGLDGARLVGIALVHAYFWGKEPIGKEGDNIMGKALAENLWLFVCPSSSGPDDPLMNPVKDPNFSKLGCGKVLVCVAEKDMLRDRGWYYKEELEKSGWWGGAVEVMEAGGEGHVFHLSNPTCENAAAMLKRLAAFMN</sequence>
<comment type="similarity">
    <text evidence="1">Belongs to the 'GDXG' lipolytic enzyme family.</text>
</comment>
<gene>
    <name evidence="4" type="ORF">RHSIM_Rhsim11G0167300</name>
</gene>
<name>A0A834G568_RHOSS</name>
<evidence type="ECO:0000313" key="5">
    <source>
        <dbReference type="Proteomes" id="UP000626092"/>
    </source>
</evidence>
<dbReference type="PANTHER" id="PTHR23024">
    <property type="entry name" value="ARYLACETAMIDE DEACETYLASE"/>
    <property type="match status" value="1"/>
</dbReference>
<evidence type="ECO:0000313" key="4">
    <source>
        <dbReference type="EMBL" id="KAF7126416.1"/>
    </source>
</evidence>
<keyword evidence="5" id="KW-1185">Reference proteome</keyword>
<dbReference type="InterPro" id="IPR033140">
    <property type="entry name" value="Lipase_GDXG_put_SER_AS"/>
</dbReference>
<protein>
    <recommendedName>
        <fullName evidence="3">Alpha/beta hydrolase fold-3 domain-containing protein</fullName>
    </recommendedName>
</protein>
<dbReference type="Pfam" id="PF07859">
    <property type="entry name" value="Abhydrolase_3"/>
    <property type="match status" value="1"/>
</dbReference>
<reference evidence="4" key="1">
    <citation type="submission" date="2019-11" db="EMBL/GenBank/DDBJ databases">
        <authorList>
            <person name="Liu Y."/>
            <person name="Hou J."/>
            <person name="Li T.-Q."/>
            <person name="Guan C.-H."/>
            <person name="Wu X."/>
            <person name="Wu H.-Z."/>
            <person name="Ling F."/>
            <person name="Zhang R."/>
            <person name="Shi X.-G."/>
            <person name="Ren J.-P."/>
            <person name="Chen E.-F."/>
            <person name="Sun J.-M."/>
        </authorList>
    </citation>
    <scope>NUCLEOTIDE SEQUENCE</scope>
    <source>
        <strain evidence="4">Adult_tree_wgs_1</strain>
        <tissue evidence="4">Leaves</tissue>
    </source>
</reference>